<dbReference type="AlphaFoldDB" id="A0A3M7PHD1"/>
<feature type="compositionally biased region" description="Polar residues" evidence="1">
    <location>
        <begin position="1"/>
        <end position="33"/>
    </location>
</feature>
<dbReference type="Proteomes" id="UP000276133">
    <property type="component" value="Unassembled WGS sequence"/>
</dbReference>
<organism evidence="2 3">
    <name type="scientific">Brachionus plicatilis</name>
    <name type="common">Marine rotifer</name>
    <name type="synonym">Brachionus muelleri</name>
    <dbReference type="NCBI Taxonomy" id="10195"/>
    <lineage>
        <taxon>Eukaryota</taxon>
        <taxon>Metazoa</taxon>
        <taxon>Spiralia</taxon>
        <taxon>Gnathifera</taxon>
        <taxon>Rotifera</taxon>
        <taxon>Eurotatoria</taxon>
        <taxon>Monogononta</taxon>
        <taxon>Pseudotrocha</taxon>
        <taxon>Ploima</taxon>
        <taxon>Brachionidae</taxon>
        <taxon>Brachionus</taxon>
    </lineage>
</organism>
<evidence type="ECO:0000256" key="1">
    <source>
        <dbReference type="SAM" id="MobiDB-lite"/>
    </source>
</evidence>
<protein>
    <submittedName>
        <fullName evidence="2">Uncharacterized protein</fullName>
    </submittedName>
</protein>
<name>A0A3M7PHD1_BRAPC</name>
<keyword evidence="3" id="KW-1185">Reference proteome</keyword>
<sequence>MSVTPTTTKTELREISSTQKDGSGNHASNNQPINDKRSEQVFGIIREMKLKLKTNKSNCVCPPMELRLSNWIIAKREASIAGF</sequence>
<dbReference type="EMBL" id="REGN01011000">
    <property type="protein sequence ID" value="RMZ98077.1"/>
    <property type="molecule type" value="Genomic_DNA"/>
</dbReference>
<gene>
    <name evidence="2" type="ORF">BpHYR1_026681</name>
</gene>
<evidence type="ECO:0000313" key="2">
    <source>
        <dbReference type="EMBL" id="RMZ98077.1"/>
    </source>
</evidence>
<reference evidence="2 3" key="1">
    <citation type="journal article" date="2018" name="Sci. Rep.">
        <title>Genomic signatures of local adaptation to the degree of environmental predictability in rotifers.</title>
        <authorList>
            <person name="Franch-Gras L."/>
            <person name="Hahn C."/>
            <person name="Garcia-Roger E.M."/>
            <person name="Carmona M.J."/>
            <person name="Serra M."/>
            <person name="Gomez A."/>
        </authorList>
    </citation>
    <scope>NUCLEOTIDE SEQUENCE [LARGE SCALE GENOMIC DNA]</scope>
    <source>
        <strain evidence="2">HYR1</strain>
    </source>
</reference>
<accession>A0A3M7PHD1</accession>
<proteinExistence type="predicted"/>
<feature type="region of interest" description="Disordered" evidence="1">
    <location>
        <begin position="1"/>
        <end position="38"/>
    </location>
</feature>
<evidence type="ECO:0000313" key="3">
    <source>
        <dbReference type="Proteomes" id="UP000276133"/>
    </source>
</evidence>
<comment type="caution">
    <text evidence="2">The sequence shown here is derived from an EMBL/GenBank/DDBJ whole genome shotgun (WGS) entry which is preliminary data.</text>
</comment>